<evidence type="ECO:0000313" key="2">
    <source>
        <dbReference type="Proteomes" id="UP001552299"/>
    </source>
</evidence>
<reference evidence="1 2" key="1">
    <citation type="journal article" date="2024" name="Plant Biotechnol. J.">
        <title>Dendrobium thyrsiflorum genome and its molecular insights into genes involved in important horticultural traits.</title>
        <authorList>
            <person name="Chen B."/>
            <person name="Wang J.Y."/>
            <person name="Zheng P.J."/>
            <person name="Li K.L."/>
            <person name="Liang Y.M."/>
            <person name="Chen X.F."/>
            <person name="Zhang C."/>
            <person name="Zhao X."/>
            <person name="He X."/>
            <person name="Zhang G.Q."/>
            <person name="Liu Z.J."/>
            <person name="Xu Q."/>
        </authorList>
    </citation>
    <scope>NUCLEOTIDE SEQUENCE [LARGE SCALE GENOMIC DNA]</scope>
    <source>
        <strain evidence="1">GZMU011</strain>
    </source>
</reference>
<gene>
    <name evidence="1" type="ORF">M5K25_027354</name>
</gene>
<name>A0ABD0TZS3_DENTH</name>
<comment type="caution">
    <text evidence="1">The sequence shown here is derived from an EMBL/GenBank/DDBJ whole genome shotgun (WGS) entry which is preliminary data.</text>
</comment>
<dbReference type="AlphaFoldDB" id="A0ABD0TZS3"/>
<dbReference type="Proteomes" id="UP001552299">
    <property type="component" value="Unassembled WGS sequence"/>
</dbReference>
<accession>A0ABD0TZS3</accession>
<sequence>MSGLQVVVRQNVGPSDGGSAECRAFRWWSDRTSGLQKCRNSVFFDSLDSNHNLDYQTVSKLDKLIVESSGSTRRPSNSASEGKRDYLATAPCFPGSWSRVFIFIRLNISILPYLKPFTLCLSLELFQVVQCRLPFLLVPPPSPFQPAKSFLKTNNVSK</sequence>
<organism evidence="1 2">
    <name type="scientific">Dendrobium thyrsiflorum</name>
    <name type="common">Pinecone-like raceme dendrobium</name>
    <name type="synonym">Orchid</name>
    <dbReference type="NCBI Taxonomy" id="117978"/>
    <lineage>
        <taxon>Eukaryota</taxon>
        <taxon>Viridiplantae</taxon>
        <taxon>Streptophyta</taxon>
        <taxon>Embryophyta</taxon>
        <taxon>Tracheophyta</taxon>
        <taxon>Spermatophyta</taxon>
        <taxon>Magnoliopsida</taxon>
        <taxon>Liliopsida</taxon>
        <taxon>Asparagales</taxon>
        <taxon>Orchidaceae</taxon>
        <taxon>Epidendroideae</taxon>
        <taxon>Malaxideae</taxon>
        <taxon>Dendrobiinae</taxon>
        <taxon>Dendrobium</taxon>
    </lineage>
</organism>
<dbReference type="EMBL" id="JANQDX010000019">
    <property type="protein sequence ID" value="KAL0905169.1"/>
    <property type="molecule type" value="Genomic_DNA"/>
</dbReference>
<protein>
    <submittedName>
        <fullName evidence="1">Uncharacterized protein</fullName>
    </submittedName>
</protein>
<evidence type="ECO:0000313" key="1">
    <source>
        <dbReference type="EMBL" id="KAL0905169.1"/>
    </source>
</evidence>
<keyword evidence="2" id="KW-1185">Reference proteome</keyword>
<proteinExistence type="predicted"/>